<dbReference type="InterPro" id="IPR036291">
    <property type="entry name" value="NAD(P)-bd_dom_sf"/>
</dbReference>
<evidence type="ECO:0000256" key="6">
    <source>
        <dbReference type="ARBA" id="ARBA00047473"/>
    </source>
</evidence>
<comment type="similarity">
    <text evidence="2 7">Belongs to the UDP-glucose/GDP-mannose dehydrogenase family.</text>
</comment>
<feature type="domain" description="UDP-glucose/GDP-mannose dehydrogenase C-terminal" evidence="8">
    <location>
        <begin position="316"/>
        <end position="423"/>
    </location>
</feature>
<dbReference type="PANTHER" id="PTHR43750">
    <property type="entry name" value="UDP-GLUCOSE 6-DEHYDROGENASE TUAD"/>
    <property type="match status" value="1"/>
</dbReference>
<keyword evidence="4 7" id="KW-0560">Oxidoreductase</keyword>
<dbReference type="SMART" id="SM00984">
    <property type="entry name" value="UDPG_MGDP_dh_C"/>
    <property type="match status" value="1"/>
</dbReference>
<reference evidence="10" key="1">
    <citation type="journal article" date="2019" name="Int. J. Syst. Evol. Microbiol.">
        <title>The Global Catalogue of Microorganisms (GCM) 10K type strain sequencing project: providing services to taxonomists for standard genome sequencing and annotation.</title>
        <authorList>
            <consortium name="The Broad Institute Genomics Platform"/>
            <consortium name="The Broad Institute Genome Sequencing Center for Infectious Disease"/>
            <person name="Wu L."/>
            <person name="Ma J."/>
        </authorList>
    </citation>
    <scope>NUCLEOTIDE SEQUENCE [LARGE SCALE GENOMIC DNA]</scope>
    <source>
        <strain evidence="10">JCM 16545</strain>
    </source>
</reference>
<dbReference type="Proteomes" id="UP001597369">
    <property type="component" value="Unassembled WGS sequence"/>
</dbReference>
<dbReference type="InterPro" id="IPR001732">
    <property type="entry name" value="UDP-Glc/GDP-Man_DH_N"/>
</dbReference>
<dbReference type="PIRSF" id="PIRSF000124">
    <property type="entry name" value="UDPglc_GDPman_dh"/>
    <property type="match status" value="1"/>
</dbReference>
<gene>
    <name evidence="9" type="ORF">ACFSKU_10750</name>
</gene>
<dbReference type="SUPFAM" id="SSF48179">
    <property type="entry name" value="6-phosphogluconate dehydrogenase C-terminal domain-like"/>
    <property type="match status" value="1"/>
</dbReference>
<evidence type="ECO:0000256" key="4">
    <source>
        <dbReference type="ARBA" id="ARBA00023002"/>
    </source>
</evidence>
<proteinExistence type="inferred from homology"/>
<dbReference type="Pfam" id="PF03720">
    <property type="entry name" value="UDPG_MGDP_dh_C"/>
    <property type="match status" value="1"/>
</dbReference>
<comment type="caution">
    <text evidence="9">The sequence shown here is derived from an EMBL/GenBank/DDBJ whole genome shotgun (WGS) entry which is preliminary data.</text>
</comment>
<comment type="catalytic activity">
    <reaction evidence="6 7">
        <text>UDP-alpha-D-glucose + 2 NAD(+) + H2O = UDP-alpha-D-glucuronate + 2 NADH + 3 H(+)</text>
        <dbReference type="Rhea" id="RHEA:23596"/>
        <dbReference type="ChEBI" id="CHEBI:15377"/>
        <dbReference type="ChEBI" id="CHEBI:15378"/>
        <dbReference type="ChEBI" id="CHEBI:57540"/>
        <dbReference type="ChEBI" id="CHEBI:57945"/>
        <dbReference type="ChEBI" id="CHEBI:58052"/>
        <dbReference type="ChEBI" id="CHEBI:58885"/>
        <dbReference type="EC" id="1.1.1.22"/>
    </reaction>
</comment>
<keyword evidence="5 7" id="KW-0520">NAD</keyword>
<dbReference type="SUPFAM" id="SSF51735">
    <property type="entry name" value="NAD(P)-binding Rossmann-fold domains"/>
    <property type="match status" value="1"/>
</dbReference>
<dbReference type="Gene3D" id="1.20.5.170">
    <property type="match status" value="1"/>
</dbReference>
<protein>
    <recommendedName>
        <fullName evidence="3 7">UDP-glucose 6-dehydrogenase</fullName>
        <ecNumber evidence="3 7">1.1.1.22</ecNumber>
    </recommendedName>
</protein>
<accession>A0ABW4WYB5</accession>
<evidence type="ECO:0000256" key="1">
    <source>
        <dbReference type="ARBA" id="ARBA00004701"/>
    </source>
</evidence>
<dbReference type="InterPro" id="IPR017476">
    <property type="entry name" value="UDP-Glc/GDP-Man"/>
</dbReference>
<evidence type="ECO:0000313" key="10">
    <source>
        <dbReference type="Proteomes" id="UP001597369"/>
    </source>
</evidence>
<dbReference type="InterPro" id="IPR014026">
    <property type="entry name" value="UDP-Glc/GDP-Man_DH_dimer"/>
</dbReference>
<name>A0ABW4WYB5_9BACT</name>
<dbReference type="Pfam" id="PF00984">
    <property type="entry name" value="UDPG_MGDP_dh"/>
    <property type="match status" value="1"/>
</dbReference>
<dbReference type="NCBIfam" id="TIGR03026">
    <property type="entry name" value="NDP-sugDHase"/>
    <property type="match status" value="1"/>
</dbReference>
<sequence>MVISIFGLGYVGCVSLGCLAKNGHQVIGVDVSPFKVDLINRGVPTILEKDIDTIIKDGFDKGKISATMCADEAVLNSEVSIICVGTPSSPHGHLNLSYIFKTAEQIGEALQEKEEFHTVVIRSTVLPGTNEKFGEIIEKVSGKKRGKHFSVVSNPEFLREGSAVKDYYRPSVTVIGGDHKEAMSKVASLYSCIEAPIEITDIKIAEVIKYVNNSYHALKIAFANEVGNVCKALSIDSHKVMDLFCKDTRLNISTAYFKPGFAYGGSCLPKDLKGFVTLGHDNYVCTPILGCIDASNENQKKMAYETIAKTGKKKVCFIGLSFKEGTDDLRYSPSVDLAEMLLGKGYHVTIYDENVRLSKLIGANKAFINEHLPHLSDLIVHDVETAIKSNDVIVINHRNFDAESYNSLLEDKHAVIDLVRINTLESLPNYEGLCW</sequence>
<dbReference type="PANTHER" id="PTHR43750:SF1">
    <property type="entry name" value="GDP-MANNOSE 6-DEHYDROGENASE"/>
    <property type="match status" value="1"/>
</dbReference>
<dbReference type="Gene3D" id="3.40.50.720">
    <property type="entry name" value="NAD(P)-binding Rossmann-like Domain"/>
    <property type="match status" value="2"/>
</dbReference>
<evidence type="ECO:0000259" key="8">
    <source>
        <dbReference type="SMART" id="SM00984"/>
    </source>
</evidence>
<dbReference type="Pfam" id="PF03721">
    <property type="entry name" value="UDPG_MGDP_dh_N"/>
    <property type="match status" value="1"/>
</dbReference>
<evidence type="ECO:0000256" key="5">
    <source>
        <dbReference type="ARBA" id="ARBA00023027"/>
    </source>
</evidence>
<keyword evidence="10" id="KW-1185">Reference proteome</keyword>
<dbReference type="InterPro" id="IPR014027">
    <property type="entry name" value="UDP-Glc/GDP-Man_DH_C"/>
</dbReference>
<dbReference type="InterPro" id="IPR036220">
    <property type="entry name" value="UDP-Glc/GDP-Man_DH_C_sf"/>
</dbReference>
<dbReference type="EMBL" id="JBHUHV010000030">
    <property type="protein sequence ID" value="MFD2067361.1"/>
    <property type="molecule type" value="Genomic_DNA"/>
</dbReference>
<evidence type="ECO:0000256" key="2">
    <source>
        <dbReference type="ARBA" id="ARBA00006601"/>
    </source>
</evidence>
<dbReference type="InterPro" id="IPR008927">
    <property type="entry name" value="6-PGluconate_DH-like_C_sf"/>
</dbReference>
<dbReference type="EC" id="1.1.1.22" evidence="3 7"/>
<dbReference type="PIRSF" id="PIRSF500134">
    <property type="entry name" value="UDPglc_DH_bac"/>
    <property type="match status" value="1"/>
</dbReference>
<dbReference type="InterPro" id="IPR028357">
    <property type="entry name" value="UDPglc_DH_bac"/>
</dbReference>
<dbReference type="RefSeq" id="WP_229962699.1">
    <property type="nucleotide sequence ID" value="NZ_JAJJWI010000030.1"/>
</dbReference>
<evidence type="ECO:0000256" key="3">
    <source>
        <dbReference type="ARBA" id="ARBA00012954"/>
    </source>
</evidence>
<dbReference type="SUPFAM" id="SSF52413">
    <property type="entry name" value="UDP-glucose/GDP-mannose dehydrogenase C-terminal domain"/>
    <property type="match status" value="1"/>
</dbReference>
<comment type="pathway">
    <text evidence="1">Nucleotide-sugar biosynthesis; UDP-alpha-D-glucuronate biosynthesis; UDP-alpha-D-glucuronate from UDP-alpha-D-glucose: step 1/1.</text>
</comment>
<evidence type="ECO:0000256" key="7">
    <source>
        <dbReference type="PIRNR" id="PIRNR000124"/>
    </source>
</evidence>
<organism evidence="9 10">
    <name type="scientific">Pontibacter silvestris</name>
    <dbReference type="NCBI Taxonomy" id="2305183"/>
    <lineage>
        <taxon>Bacteria</taxon>
        <taxon>Pseudomonadati</taxon>
        <taxon>Bacteroidota</taxon>
        <taxon>Cytophagia</taxon>
        <taxon>Cytophagales</taxon>
        <taxon>Hymenobacteraceae</taxon>
        <taxon>Pontibacter</taxon>
    </lineage>
</organism>
<evidence type="ECO:0000313" key="9">
    <source>
        <dbReference type="EMBL" id="MFD2067361.1"/>
    </source>
</evidence>